<feature type="transmembrane region" description="Helical" evidence="5">
    <location>
        <begin position="282"/>
        <end position="302"/>
    </location>
</feature>
<feature type="transmembrane region" description="Helical" evidence="5">
    <location>
        <begin position="21"/>
        <end position="44"/>
    </location>
</feature>
<evidence type="ECO:0000256" key="3">
    <source>
        <dbReference type="ARBA" id="ARBA00022989"/>
    </source>
</evidence>
<feature type="transmembrane region" description="Helical" evidence="5">
    <location>
        <begin position="381"/>
        <end position="405"/>
    </location>
</feature>
<feature type="transmembrane region" description="Helical" evidence="5">
    <location>
        <begin position="322"/>
        <end position="345"/>
    </location>
</feature>
<protein>
    <submittedName>
        <fullName evidence="6">Metal transporter</fullName>
    </submittedName>
</protein>
<gene>
    <name evidence="6" type="ORF">GCM10009749_16780</name>
</gene>
<feature type="transmembrane region" description="Helical" evidence="5">
    <location>
        <begin position="216"/>
        <end position="237"/>
    </location>
</feature>
<comment type="caution">
    <text evidence="6">The sequence shown here is derived from an EMBL/GenBank/DDBJ whole genome shotgun (WGS) entry which is preliminary data.</text>
</comment>
<name>A0ABN2M4A5_9MICO</name>
<evidence type="ECO:0000256" key="1">
    <source>
        <dbReference type="ARBA" id="ARBA00004141"/>
    </source>
</evidence>
<keyword evidence="4 5" id="KW-0472">Membrane</keyword>
<evidence type="ECO:0000256" key="4">
    <source>
        <dbReference type="ARBA" id="ARBA00023136"/>
    </source>
</evidence>
<proteinExistence type="predicted"/>
<dbReference type="InterPro" id="IPR003689">
    <property type="entry name" value="ZIP"/>
</dbReference>
<evidence type="ECO:0000256" key="5">
    <source>
        <dbReference type="SAM" id="Phobius"/>
    </source>
</evidence>
<evidence type="ECO:0000313" key="7">
    <source>
        <dbReference type="Proteomes" id="UP001500002"/>
    </source>
</evidence>
<organism evidence="6 7">
    <name type="scientific">Agromyces neolithicus</name>
    <dbReference type="NCBI Taxonomy" id="269420"/>
    <lineage>
        <taxon>Bacteria</taxon>
        <taxon>Bacillati</taxon>
        <taxon>Actinomycetota</taxon>
        <taxon>Actinomycetes</taxon>
        <taxon>Micrococcales</taxon>
        <taxon>Microbacteriaceae</taxon>
        <taxon>Agromyces</taxon>
    </lineage>
</organism>
<accession>A0ABN2M4A5</accession>
<feature type="transmembrane region" description="Helical" evidence="5">
    <location>
        <begin position="154"/>
        <end position="179"/>
    </location>
</feature>
<keyword evidence="7" id="KW-1185">Reference proteome</keyword>
<dbReference type="RefSeq" id="WP_344295367.1">
    <property type="nucleotide sequence ID" value="NZ_BAAANJ010000005.1"/>
</dbReference>
<comment type="subcellular location">
    <subcellularLocation>
        <location evidence="1">Membrane</location>
        <topology evidence="1">Multi-pass membrane protein</topology>
    </subcellularLocation>
</comment>
<keyword evidence="3 5" id="KW-1133">Transmembrane helix</keyword>
<reference evidence="6 7" key="1">
    <citation type="journal article" date="2019" name="Int. J. Syst. Evol. Microbiol.">
        <title>The Global Catalogue of Microorganisms (GCM) 10K type strain sequencing project: providing services to taxonomists for standard genome sequencing and annotation.</title>
        <authorList>
            <consortium name="The Broad Institute Genomics Platform"/>
            <consortium name="The Broad Institute Genome Sequencing Center for Infectious Disease"/>
            <person name="Wu L."/>
            <person name="Ma J."/>
        </authorList>
    </citation>
    <scope>NUCLEOTIDE SEQUENCE [LARGE SCALE GENOMIC DNA]</scope>
    <source>
        <strain evidence="6 7">JCM 14322</strain>
    </source>
</reference>
<keyword evidence="2 5" id="KW-0812">Transmembrane</keyword>
<feature type="transmembrane region" description="Helical" evidence="5">
    <location>
        <begin position="186"/>
        <end position="204"/>
    </location>
</feature>
<dbReference type="Proteomes" id="UP001500002">
    <property type="component" value="Unassembled WGS sequence"/>
</dbReference>
<sequence>MTTSPRTTSQQHDGESGSRSVPRWLLGVGPLALIALLIGLFTLLNAPGITGGEGRVPEEAVAIENIRFEPGRIILAVRNEGVDPVTVAQVNVSDFFAQFTQTTEQMAPLQPNTITVGYDWVPGDPYEITLITSAGGKVTAEVDAAPSPEKGAQFFGLMVLLGIYVGVIPIGLGMLWLPFVRRASRAWVRGLLAFTVGLLVYLTVDATLEGLELAAGSAAFGGSLVVLLGAVIAYLVLEGVEGLAVRRRRDRGDEVALPPQMFALLIATGIGLHNLGEGLAIGSAYAIGSLALGASLVIGFAIHNTTEGLAIVTPLARTRPRLGRLAILGLIAGAPAILGALVGASANQPTLASLLLGVGAGAVAQVAVKLLPLLRSDTGRVLTPVTVAGIIGGVLFMFVTGLLIVA</sequence>
<evidence type="ECO:0000313" key="6">
    <source>
        <dbReference type="EMBL" id="GAA1808961.1"/>
    </source>
</evidence>
<dbReference type="EMBL" id="BAAANJ010000005">
    <property type="protein sequence ID" value="GAA1808961.1"/>
    <property type="molecule type" value="Genomic_DNA"/>
</dbReference>
<feature type="transmembrane region" description="Helical" evidence="5">
    <location>
        <begin position="351"/>
        <end position="374"/>
    </location>
</feature>
<evidence type="ECO:0000256" key="2">
    <source>
        <dbReference type="ARBA" id="ARBA00022692"/>
    </source>
</evidence>
<dbReference type="Pfam" id="PF02535">
    <property type="entry name" value="Zip"/>
    <property type="match status" value="1"/>
</dbReference>